<accession>A0ABV8S3S8</accession>
<sequence>MFYLRERLAAIGITGKEAKLYLAALETGEAPVHLIAKQAGIGRTTAYDVLARLVENGLVTRHEKQGRIIVVPEPPEQLLKRHETRLAHLRDLIPELTALHNASPIRPKVRLYEGEAGIRTVLHNTLECKSGVVRACLSMAEMLETPGFEEVDKFSQERIRRGIELRVIRTRTEEVSNIWGTNPAIQRELRYAPALTNFSMTMFIHDDCVSLISSRRENFGLVIQSEEFAHIQEYLFDQLWLNAERSQA</sequence>
<reference evidence="3" key="1">
    <citation type="journal article" date="2019" name="Int. J. Syst. Evol. Microbiol.">
        <title>The Global Catalogue of Microorganisms (GCM) 10K type strain sequencing project: providing services to taxonomists for standard genome sequencing and annotation.</title>
        <authorList>
            <consortium name="The Broad Institute Genomics Platform"/>
            <consortium name="The Broad Institute Genome Sequencing Center for Infectious Disease"/>
            <person name="Wu L."/>
            <person name="Ma J."/>
        </authorList>
    </citation>
    <scope>NUCLEOTIDE SEQUENCE [LARGE SCALE GENOMIC DNA]</scope>
    <source>
        <strain evidence="3">CGMCC 1.19029</strain>
    </source>
</reference>
<protein>
    <submittedName>
        <fullName evidence="2">TrmB family transcriptional regulator</fullName>
    </submittedName>
</protein>
<dbReference type="PANTHER" id="PTHR34293">
    <property type="entry name" value="HTH-TYPE TRANSCRIPTIONAL REGULATOR TRMBL2"/>
    <property type="match status" value="1"/>
</dbReference>
<dbReference type="InterPro" id="IPR036388">
    <property type="entry name" value="WH-like_DNA-bd_sf"/>
</dbReference>
<evidence type="ECO:0000259" key="1">
    <source>
        <dbReference type="Pfam" id="PF01978"/>
    </source>
</evidence>
<feature type="domain" description="Transcription regulator TrmB N-terminal" evidence="1">
    <location>
        <begin position="8"/>
        <end position="74"/>
    </location>
</feature>
<dbReference type="EMBL" id="JBHSDY010000011">
    <property type="protein sequence ID" value="MFC4299710.1"/>
    <property type="molecule type" value="Genomic_DNA"/>
</dbReference>
<dbReference type="Proteomes" id="UP001595756">
    <property type="component" value="Unassembled WGS sequence"/>
</dbReference>
<dbReference type="InterPro" id="IPR002831">
    <property type="entry name" value="Tscrpt_reg_TrmB_N"/>
</dbReference>
<dbReference type="InterPro" id="IPR051797">
    <property type="entry name" value="TrmB-like"/>
</dbReference>
<dbReference type="CDD" id="cd00090">
    <property type="entry name" value="HTH_ARSR"/>
    <property type="match status" value="1"/>
</dbReference>
<comment type="caution">
    <text evidence="2">The sequence shown here is derived from an EMBL/GenBank/DDBJ whole genome shotgun (WGS) entry which is preliminary data.</text>
</comment>
<evidence type="ECO:0000313" key="2">
    <source>
        <dbReference type="EMBL" id="MFC4299710.1"/>
    </source>
</evidence>
<proteinExistence type="predicted"/>
<name>A0ABV8S3S8_9BURK</name>
<dbReference type="RefSeq" id="WP_376814247.1">
    <property type="nucleotide sequence ID" value="NZ_JBHSDY010000011.1"/>
</dbReference>
<dbReference type="InterPro" id="IPR011991">
    <property type="entry name" value="ArsR-like_HTH"/>
</dbReference>
<dbReference type="Gene3D" id="1.10.10.10">
    <property type="entry name" value="Winged helix-like DNA-binding domain superfamily/Winged helix DNA-binding domain"/>
    <property type="match status" value="1"/>
</dbReference>
<gene>
    <name evidence="2" type="ORF">ACFO0J_16830</name>
</gene>
<evidence type="ECO:0000313" key="3">
    <source>
        <dbReference type="Proteomes" id="UP001595756"/>
    </source>
</evidence>
<keyword evidence="3" id="KW-1185">Reference proteome</keyword>
<dbReference type="SUPFAM" id="SSF46785">
    <property type="entry name" value="Winged helix' DNA-binding domain"/>
    <property type="match status" value="1"/>
</dbReference>
<dbReference type="InterPro" id="IPR036390">
    <property type="entry name" value="WH_DNA-bd_sf"/>
</dbReference>
<dbReference type="Pfam" id="PF01978">
    <property type="entry name" value="TrmB"/>
    <property type="match status" value="1"/>
</dbReference>
<dbReference type="PANTHER" id="PTHR34293:SF1">
    <property type="entry name" value="HTH-TYPE TRANSCRIPTIONAL REGULATOR TRMBL2"/>
    <property type="match status" value="1"/>
</dbReference>
<organism evidence="2 3">
    <name type="scientific">Castellaniella hirudinis</name>
    <dbReference type="NCBI Taxonomy" id="1144617"/>
    <lineage>
        <taxon>Bacteria</taxon>
        <taxon>Pseudomonadati</taxon>
        <taxon>Pseudomonadota</taxon>
        <taxon>Betaproteobacteria</taxon>
        <taxon>Burkholderiales</taxon>
        <taxon>Alcaligenaceae</taxon>
        <taxon>Castellaniella</taxon>
    </lineage>
</organism>